<dbReference type="Pfam" id="PF13378">
    <property type="entry name" value="MR_MLE_C"/>
    <property type="match status" value="1"/>
</dbReference>
<dbReference type="InterPro" id="IPR029017">
    <property type="entry name" value="Enolase-like_N"/>
</dbReference>
<dbReference type="InterPro" id="IPR029065">
    <property type="entry name" value="Enolase_C-like"/>
</dbReference>
<dbReference type="SUPFAM" id="SSF54826">
    <property type="entry name" value="Enolase N-terminal domain-like"/>
    <property type="match status" value="1"/>
</dbReference>
<dbReference type="AlphaFoldDB" id="A0A1V5MJ69"/>
<dbReference type="Gene3D" id="3.20.20.120">
    <property type="entry name" value="Enolase-like C-terminal domain"/>
    <property type="match status" value="1"/>
</dbReference>
<feature type="domain" description="Enolase C-terminal" evidence="1">
    <location>
        <begin position="225"/>
        <end position="449"/>
    </location>
</feature>
<comment type="caution">
    <text evidence="2">The sequence shown here is derived from an EMBL/GenBank/DDBJ whole genome shotgun (WGS) entry which is preliminary data.</text>
</comment>
<evidence type="ECO:0000313" key="2">
    <source>
        <dbReference type="EMBL" id="OPZ93236.1"/>
    </source>
</evidence>
<protein>
    <recommendedName>
        <fullName evidence="1">Enolase C-terminal domain-containing protein</fullName>
    </recommendedName>
</protein>
<dbReference type="InterPro" id="IPR036849">
    <property type="entry name" value="Enolase-like_C_sf"/>
</dbReference>
<dbReference type="Proteomes" id="UP000485484">
    <property type="component" value="Unassembled WGS sequence"/>
</dbReference>
<dbReference type="SUPFAM" id="SSF51604">
    <property type="entry name" value="Enolase C-terminal domain-like"/>
    <property type="match status" value="1"/>
</dbReference>
<accession>A0A1V5MJ69</accession>
<proteinExistence type="predicted"/>
<sequence length="450" mass="50061">MDNPRDIRVTGVRTWLEHYDFRTPLKFGGVVMYKTTILNAEIQVETRDGRRGAGLGSMILGNTWAWPSRVYGFQETMSLMEELGGRLASLIGASRDFGHPVELAAGLEESWLEAAAELGREKRLAEPIPKLAVLVAASPFDAALHDAYGKVHGLNVYNAYGPEFMNRDLAAYLTGEFAGEYLDRYTLRQPKEKMPLYHLIGALDPLAEADIKARLNDGYPETLPEWINRDGLTHLKIKLNGSDLDWDVNRVLAIDRTCREVQAARGVEQWYYSADFNERCPNVRYLLDFLARVKAGSAGAFERIQYIEQPTSRHLKEDRANKMHEAARVKPVVIDEALVDFEHLQLAMEMGYSGVALKTCKGHTQALLMAAAALKYGLFLCVQDLTLVGESYLHSIGLGARVPKIAAVEGNGRQYCPVANTEGLKKWPEAFTVKQGSIVTANLVRPGLGH</sequence>
<dbReference type="EMBL" id="MWAK01000036">
    <property type="protein sequence ID" value="OPZ93236.1"/>
    <property type="molecule type" value="Genomic_DNA"/>
</dbReference>
<reference evidence="2" key="1">
    <citation type="submission" date="2017-02" db="EMBL/GenBank/DDBJ databases">
        <title>Delving into the versatile metabolic prowess of the omnipresent phylum Bacteroidetes.</title>
        <authorList>
            <person name="Nobu M.K."/>
            <person name="Mei R."/>
            <person name="Narihiro T."/>
            <person name="Kuroda K."/>
            <person name="Liu W.-T."/>
        </authorList>
    </citation>
    <scope>NUCLEOTIDE SEQUENCE</scope>
    <source>
        <strain evidence="2">ADurb.Bin417</strain>
    </source>
</reference>
<name>A0A1V5MJ69_UNCT6</name>
<organism evidence="2">
    <name type="scientific">candidate division TA06 bacterium ADurb.Bin417</name>
    <dbReference type="NCBI Taxonomy" id="1852828"/>
    <lineage>
        <taxon>Bacteria</taxon>
        <taxon>Bacteria division TA06</taxon>
    </lineage>
</organism>
<dbReference type="Gene3D" id="3.30.390.10">
    <property type="entry name" value="Enolase-like, N-terminal domain"/>
    <property type="match status" value="1"/>
</dbReference>
<evidence type="ECO:0000259" key="1">
    <source>
        <dbReference type="Pfam" id="PF13378"/>
    </source>
</evidence>
<gene>
    <name evidence="2" type="ORF">BWY73_00423</name>
</gene>